<comment type="caution">
    <text evidence="2">The sequence shown here is derived from an EMBL/GenBank/DDBJ whole genome shotgun (WGS) entry which is preliminary data.</text>
</comment>
<name>A0A5J4RI18_9EUKA</name>
<sequence>MAKAKAKQGRTSINAPSTKSITTVKVKAKPKSAFPSSTTPKTSINSFNAKTKDVQAKPKIIDQKKVSTSIALSGPKKQSQLVERQSICAILCSDPDLKWTKQVLLATVASAFSVLKQYDNGSKVEQGIRLMQIPELFNHKFTVPFSFVIVNIELK</sequence>
<organism evidence="2 3">
    <name type="scientific">Streblomastix strix</name>
    <dbReference type="NCBI Taxonomy" id="222440"/>
    <lineage>
        <taxon>Eukaryota</taxon>
        <taxon>Metamonada</taxon>
        <taxon>Preaxostyla</taxon>
        <taxon>Oxymonadida</taxon>
        <taxon>Streblomastigidae</taxon>
        <taxon>Streblomastix</taxon>
    </lineage>
</organism>
<feature type="non-terminal residue" evidence="2">
    <location>
        <position position="155"/>
    </location>
</feature>
<gene>
    <name evidence="2" type="ORF">EZS28_053190</name>
</gene>
<evidence type="ECO:0000313" key="2">
    <source>
        <dbReference type="EMBL" id="KAA6333279.1"/>
    </source>
</evidence>
<feature type="compositionally biased region" description="Polar residues" evidence="1">
    <location>
        <begin position="9"/>
        <end position="23"/>
    </location>
</feature>
<feature type="compositionally biased region" description="Polar residues" evidence="1">
    <location>
        <begin position="34"/>
        <end position="46"/>
    </location>
</feature>
<dbReference type="AlphaFoldDB" id="A0A5J4RI18"/>
<feature type="region of interest" description="Disordered" evidence="1">
    <location>
        <begin position="1"/>
        <end position="46"/>
    </location>
</feature>
<dbReference type="Proteomes" id="UP000324800">
    <property type="component" value="Unassembled WGS sequence"/>
</dbReference>
<proteinExistence type="predicted"/>
<protein>
    <submittedName>
        <fullName evidence="2">Uncharacterized protein</fullName>
    </submittedName>
</protein>
<dbReference type="EMBL" id="SNRW01042227">
    <property type="protein sequence ID" value="KAA6333279.1"/>
    <property type="molecule type" value="Genomic_DNA"/>
</dbReference>
<accession>A0A5J4RI18</accession>
<evidence type="ECO:0000256" key="1">
    <source>
        <dbReference type="SAM" id="MobiDB-lite"/>
    </source>
</evidence>
<evidence type="ECO:0000313" key="3">
    <source>
        <dbReference type="Proteomes" id="UP000324800"/>
    </source>
</evidence>
<reference evidence="2 3" key="1">
    <citation type="submission" date="2019-03" db="EMBL/GenBank/DDBJ databases">
        <title>Single cell metagenomics reveals metabolic interactions within the superorganism composed of flagellate Streblomastix strix and complex community of Bacteroidetes bacteria on its surface.</title>
        <authorList>
            <person name="Treitli S.C."/>
            <person name="Kolisko M."/>
            <person name="Husnik F."/>
            <person name="Keeling P."/>
            <person name="Hampl V."/>
        </authorList>
    </citation>
    <scope>NUCLEOTIDE SEQUENCE [LARGE SCALE GENOMIC DNA]</scope>
    <source>
        <strain evidence="2">ST1C</strain>
    </source>
</reference>